<evidence type="ECO:0000256" key="4">
    <source>
        <dbReference type="ARBA" id="ARBA00023125"/>
    </source>
</evidence>
<dbReference type="SUPFAM" id="SSF52172">
    <property type="entry name" value="CheY-like"/>
    <property type="match status" value="1"/>
</dbReference>
<evidence type="ECO:0000256" key="6">
    <source>
        <dbReference type="PROSITE-ProRule" id="PRU00169"/>
    </source>
</evidence>
<dbReference type="InterPro" id="IPR011006">
    <property type="entry name" value="CheY-like_superfamily"/>
</dbReference>
<keyword evidence="3" id="KW-0805">Transcription regulation</keyword>
<dbReference type="PANTHER" id="PTHR48111">
    <property type="entry name" value="REGULATOR OF RPOS"/>
    <property type="match status" value="1"/>
</dbReference>
<keyword evidence="1 6" id="KW-0597">Phosphoprotein</keyword>
<dbReference type="Gene3D" id="3.40.50.2300">
    <property type="match status" value="1"/>
</dbReference>
<dbReference type="PROSITE" id="PS50110">
    <property type="entry name" value="RESPONSE_REGULATORY"/>
    <property type="match status" value="1"/>
</dbReference>
<reference evidence="8 9" key="1">
    <citation type="submission" date="2019-02" db="EMBL/GenBank/DDBJ databases">
        <title>Deep-cultivation of Planctomycetes and their phenomic and genomic characterization uncovers novel biology.</title>
        <authorList>
            <person name="Wiegand S."/>
            <person name="Jogler M."/>
            <person name="Boedeker C."/>
            <person name="Pinto D."/>
            <person name="Vollmers J."/>
            <person name="Rivas-Marin E."/>
            <person name="Kohn T."/>
            <person name="Peeters S.H."/>
            <person name="Heuer A."/>
            <person name="Rast P."/>
            <person name="Oberbeckmann S."/>
            <person name="Bunk B."/>
            <person name="Jeske O."/>
            <person name="Meyerdierks A."/>
            <person name="Storesund J.E."/>
            <person name="Kallscheuer N."/>
            <person name="Luecker S."/>
            <person name="Lage O.M."/>
            <person name="Pohl T."/>
            <person name="Merkel B.J."/>
            <person name="Hornburger P."/>
            <person name="Mueller R.-W."/>
            <person name="Bruemmer F."/>
            <person name="Labrenz M."/>
            <person name="Spormann A.M."/>
            <person name="Op Den Camp H."/>
            <person name="Overmann J."/>
            <person name="Amann R."/>
            <person name="Jetten M.S.M."/>
            <person name="Mascher T."/>
            <person name="Medema M.H."/>
            <person name="Devos D.P."/>
            <person name="Kaster A.-K."/>
            <person name="Ovreas L."/>
            <person name="Rohde M."/>
            <person name="Galperin M.Y."/>
            <person name="Jogler C."/>
        </authorList>
    </citation>
    <scope>NUCLEOTIDE SEQUENCE [LARGE SCALE GENOMIC DNA]</scope>
    <source>
        <strain evidence="8 9">Enr8</strain>
    </source>
</reference>
<organism evidence="8 9">
    <name type="scientific">Blastopirellula retiformator</name>
    <dbReference type="NCBI Taxonomy" id="2527970"/>
    <lineage>
        <taxon>Bacteria</taxon>
        <taxon>Pseudomonadati</taxon>
        <taxon>Planctomycetota</taxon>
        <taxon>Planctomycetia</taxon>
        <taxon>Pirellulales</taxon>
        <taxon>Pirellulaceae</taxon>
        <taxon>Blastopirellula</taxon>
    </lineage>
</organism>
<keyword evidence="5" id="KW-0804">Transcription</keyword>
<dbReference type="RefSeq" id="WP_146435456.1">
    <property type="nucleotide sequence ID" value="NZ_SJPF01000005.1"/>
</dbReference>
<name>A0A5C5UYL3_9BACT</name>
<dbReference type="GO" id="GO:0005829">
    <property type="term" value="C:cytosol"/>
    <property type="evidence" value="ECO:0007669"/>
    <property type="project" value="TreeGrafter"/>
</dbReference>
<dbReference type="CDD" id="cd00156">
    <property type="entry name" value="REC"/>
    <property type="match status" value="1"/>
</dbReference>
<dbReference type="GO" id="GO:0032993">
    <property type="term" value="C:protein-DNA complex"/>
    <property type="evidence" value="ECO:0007669"/>
    <property type="project" value="TreeGrafter"/>
</dbReference>
<dbReference type="Pfam" id="PF00072">
    <property type="entry name" value="Response_reg"/>
    <property type="match status" value="1"/>
</dbReference>
<evidence type="ECO:0000256" key="2">
    <source>
        <dbReference type="ARBA" id="ARBA00023012"/>
    </source>
</evidence>
<feature type="modified residue" description="4-aspartylphosphate" evidence="6">
    <location>
        <position position="71"/>
    </location>
</feature>
<evidence type="ECO:0000256" key="1">
    <source>
        <dbReference type="ARBA" id="ARBA00022553"/>
    </source>
</evidence>
<accession>A0A5C5UYL3</accession>
<evidence type="ECO:0000256" key="3">
    <source>
        <dbReference type="ARBA" id="ARBA00023015"/>
    </source>
</evidence>
<keyword evidence="4" id="KW-0238">DNA-binding</keyword>
<dbReference type="InterPro" id="IPR039420">
    <property type="entry name" value="WalR-like"/>
</dbReference>
<dbReference type="SMART" id="SM00448">
    <property type="entry name" value="REC"/>
    <property type="match status" value="1"/>
</dbReference>
<comment type="caution">
    <text evidence="8">The sequence shown here is derived from an EMBL/GenBank/DDBJ whole genome shotgun (WGS) entry which is preliminary data.</text>
</comment>
<dbReference type="PANTHER" id="PTHR48111:SF1">
    <property type="entry name" value="TWO-COMPONENT RESPONSE REGULATOR ORR33"/>
    <property type="match status" value="1"/>
</dbReference>
<protein>
    <submittedName>
        <fullName evidence="8">Chemotaxis protein CheY</fullName>
    </submittedName>
</protein>
<evidence type="ECO:0000313" key="9">
    <source>
        <dbReference type="Proteomes" id="UP000318878"/>
    </source>
</evidence>
<evidence type="ECO:0000256" key="5">
    <source>
        <dbReference type="ARBA" id="ARBA00023163"/>
    </source>
</evidence>
<proteinExistence type="predicted"/>
<dbReference type="EMBL" id="SJPF01000005">
    <property type="protein sequence ID" value="TWT30750.1"/>
    <property type="molecule type" value="Genomic_DNA"/>
</dbReference>
<dbReference type="AlphaFoldDB" id="A0A5C5UYL3"/>
<dbReference type="OrthoDB" id="277391at2"/>
<keyword evidence="2" id="KW-0902">Two-component regulatory system</keyword>
<dbReference type="Proteomes" id="UP000318878">
    <property type="component" value="Unassembled WGS sequence"/>
</dbReference>
<sequence length="149" mass="16192">MTTANNESFAGTPVRPMRFLVIDDDRITRAILAEMLTPFGECDEAADADTGLRMILGANDDHKRYDVAFVDMIMPGSGGKDLLRALRSAEDEMGLAGSDGTKVVMITASRDSRSCVQAFMLGCESYVTKPFTSEQIESKLREIGTLAMA</sequence>
<gene>
    <name evidence="8" type="primary">cheY_4</name>
    <name evidence="8" type="ORF">Enr8_42750</name>
</gene>
<dbReference type="GO" id="GO:0000156">
    <property type="term" value="F:phosphorelay response regulator activity"/>
    <property type="evidence" value="ECO:0007669"/>
    <property type="project" value="TreeGrafter"/>
</dbReference>
<evidence type="ECO:0000313" key="8">
    <source>
        <dbReference type="EMBL" id="TWT30750.1"/>
    </source>
</evidence>
<dbReference type="GO" id="GO:0000976">
    <property type="term" value="F:transcription cis-regulatory region binding"/>
    <property type="evidence" value="ECO:0007669"/>
    <property type="project" value="TreeGrafter"/>
</dbReference>
<dbReference type="InterPro" id="IPR001789">
    <property type="entry name" value="Sig_transdc_resp-reg_receiver"/>
</dbReference>
<feature type="domain" description="Response regulatory" evidence="7">
    <location>
        <begin position="18"/>
        <end position="144"/>
    </location>
</feature>
<dbReference type="GO" id="GO:0006355">
    <property type="term" value="P:regulation of DNA-templated transcription"/>
    <property type="evidence" value="ECO:0007669"/>
    <property type="project" value="TreeGrafter"/>
</dbReference>
<keyword evidence="9" id="KW-1185">Reference proteome</keyword>
<evidence type="ECO:0000259" key="7">
    <source>
        <dbReference type="PROSITE" id="PS50110"/>
    </source>
</evidence>